<keyword evidence="7" id="KW-0862">Zinc</keyword>
<dbReference type="PROSITE" id="PS50157">
    <property type="entry name" value="ZINC_FINGER_C2H2_2"/>
    <property type="match status" value="1"/>
</dbReference>
<dbReference type="GO" id="GO:0005814">
    <property type="term" value="C:centriole"/>
    <property type="evidence" value="ECO:0007669"/>
    <property type="project" value="UniProtKB-SubCell"/>
</dbReference>
<dbReference type="GO" id="GO:0008270">
    <property type="term" value="F:zinc ion binding"/>
    <property type="evidence" value="ECO:0007669"/>
    <property type="project" value="UniProtKB-KW"/>
</dbReference>
<dbReference type="GO" id="GO:0036064">
    <property type="term" value="C:ciliary basal body"/>
    <property type="evidence" value="ECO:0007669"/>
    <property type="project" value="TreeGrafter"/>
</dbReference>
<dbReference type="PANTHER" id="PTHR21502">
    <property type="entry name" value="ZINC FINGER PROTEIN DZIP1"/>
    <property type="match status" value="1"/>
</dbReference>
<dbReference type="InterPro" id="IPR032714">
    <property type="entry name" value="DZIP1_N"/>
</dbReference>
<keyword evidence="5" id="KW-0206">Cytoskeleton</keyword>
<evidence type="ECO:0000313" key="10">
    <source>
        <dbReference type="Ensembl" id="ENSOSUP00000019265.1"/>
    </source>
</evidence>
<reference evidence="10" key="1">
    <citation type="submission" date="2025-08" db="UniProtKB">
        <authorList>
            <consortium name="Ensembl"/>
        </authorList>
    </citation>
    <scope>IDENTIFICATION</scope>
</reference>
<dbReference type="InterPro" id="IPR051241">
    <property type="entry name" value="DZIP_RILPL"/>
</dbReference>
<proteinExistence type="inferred from homology"/>
<keyword evidence="6" id="KW-0966">Cell projection</keyword>
<evidence type="ECO:0000256" key="5">
    <source>
        <dbReference type="ARBA" id="ARBA00023212"/>
    </source>
</evidence>
<sequence length="290" mass="33364">MAYCKAFQCDTFRSLPYQKQMVNKLHFSADSLHQPVPGAAGMLGAFPGLTIPVDIPPFHFQSRRVSVDWRRFSAIDVERVAREVDVATLQEHITSVTFCNLDGEQCPHCGQPADPILLKVLRMAQLSIEYLLHCQERLGTSLATHTQRLQAAHAELAYTQQQAAEQEVQLRGVKEENRRWKKLIAMQQLFLQAGPNTYCKCHLCDKAFMNDSFLQAHMQRRHAEVTKQMEHEVEELKEELREMQQQLEVEREAKKMRREQVWGEGTTACLEKMGGRGRRAMKHGMFLGEE</sequence>
<evidence type="ECO:0000256" key="4">
    <source>
        <dbReference type="ARBA" id="ARBA00023054"/>
    </source>
</evidence>
<evidence type="ECO:0000256" key="1">
    <source>
        <dbReference type="ARBA" id="ARBA00004114"/>
    </source>
</evidence>
<evidence type="ECO:0000256" key="7">
    <source>
        <dbReference type="PROSITE-ProRule" id="PRU00042"/>
    </source>
</evidence>
<protein>
    <recommendedName>
        <fullName evidence="9">C2H2-type domain-containing protein</fullName>
    </recommendedName>
</protein>
<evidence type="ECO:0000256" key="2">
    <source>
        <dbReference type="ARBA" id="ARBA00004120"/>
    </source>
</evidence>
<dbReference type="GO" id="GO:0060271">
    <property type="term" value="P:cilium assembly"/>
    <property type="evidence" value="ECO:0007669"/>
    <property type="project" value="TreeGrafter"/>
</dbReference>
<evidence type="ECO:0000256" key="3">
    <source>
        <dbReference type="ARBA" id="ARBA00009131"/>
    </source>
</evidence>
<organism evidence="10 11">
    <name type="scientific">Otus sunia</name>
    <name type="common">Oriental scops-owl</name>
    <dbReference type="NCBI Taxonomy" id="257818"/>
    <lineage>
        <taxon>Eukaryota</taxon>
        <taxon>Metazoa</taxon>
        <taxon>Chordata</taxon>
        <taxon>Craniata</taxon>
        <taxon>Vertebrata</taxon>
        <taxon>Euteleostomi</taxon>
        <taxon>Archelosauria</taxon>
        <taxon>Archosauria</taxon>
        <taxon>Dinosauria</taxon>
        <taxon>Saurischia</taxon>
        <taxon>Theropoda</taxon>
        <taxon>Coelurosauria</taxon>
        <taxon>Aves</taxon>
        <taxon>Neognathae</taxon>
        <taxon>Neoaves</taxon>
        <taxon>Telluraves</taxon>
        <taxon>Strigiformes</taxon>
        <taxon>Strigidae</taxon>
        <taxon>Otus</taxon>
    </lineage>
</organism>
<keyword evidence="11" id="KW-1185">Reference proteome</keyword>
<comment type="subcellular location">
    <subcellularLocation>
        <location evidence="2">Cytoplasm</location>
        <location evidence="2">Cytoskeleton</location>
        <location evidence="2">Cilium basal body</location>
    </subcellularLocation>
    <subcellularLocation>
        <location evidence="1">Cytoplasm</location>
        <location evidence="1">Cytoskeleton</location>
        <location evidence="1">Microtubule organizing center</location>
        <location evidence="1">Centrosome</location>
        <location evidence="1">Centriole</location>
    </subcellularLocation>
</comment>
<evidence type="ECO:0000259" key="9">
    <source>
        <dbReference type="PROSITE" id="PS50157"/>
    </source>
</evidence>
<comment type="similarity">
    <text evidence="3">Belongs to the DZIP C2H2-type zinc-finger protein family.</text>
</comment>
<dbReference type="PANTHER" id="PTHR21502:SF8">
    <property type="entry name" value="CILIUM ASSEMBLY PROTEIN DZIP1L"/>
    <property type="match status" value="1"/>
</dbReference>
<evidence type="ECO:0000256" key="6">
    <source>
        <dbReference type="ARBA" id="ARBA00023273"/>
    </source>
</evidence>
<dbReference type="PROSITE" id="PS00028">
    <property type="entry name" value="ZINC_FINGER_C2H2_1"/>
    <property type="match status" value="1"/>
</dbReference>
<dbReference type="GO" id="GO:0005737">
    <property type="term" value="C:cytoplasm"/>
    <property type="evidence" value="ECO:0007669"/>
    <property type="project" value="TreeGrafter"/>
</dbReference>
<keyword evidence="5" id="KW-0963">Cytoplasm</keyword>
<name>A0A8C8BDV9_9STRI</name>
<dbReference type="Ensembl" id="ENSOSUT00000019888.1">
    <property type="protein sequence ID" value="ENSOSUP00000019265.1"/>
    <property type="gene ID" value="ENSOSUG00000013557.1"/>
</dbReference>
<dbReference type="AlphaFoldDB" id="A0A8C8BDV9"/>
<evidence type="ECO:0000256" key="8">
    <source>
        <dbReference type="SAM" id="Coils"/>
    </source>
</evidence>
<keyword evidence="7" id="KW-0479">Metal-binding</keyword>
<accession>A0A8C8BDV9</accession>
<feature type="coiled-coil region" evidence="8">
    <location>
        <begin position="219"/>
        <end position="260"/>
    </location>
</feature>
<reference evidence="10" key="2">
    <citation type="submission" date="2025-09" db="UniProtKB">
        <authorList>
            <consortium name="Ensembl"/>
        </authorList>
    </citation>
    <scope>IDENTIFICATION</scope>
</reference>
<dbReference type="InterPro" id="IPR013087">
    <property type="entry name" value="Znf_C2H2_type"/>
</dbReference>
<evidence type="ECO:0000313" key="11">
    <source>
        <dbReference type="Proteomes" id="UP000694552"/>
    </source>
</evidence>
<dbReference type="Proteomes" id="UP000694552">
    <property type="component" value="Unplaced"/>
</dbReference>
<feature type="domain" description="C2H2-type" evidence="9">
    <location>
        <begin position="199"/>
        <end position="227"/>
    </location>
</feature>
<dbReference type="Pfam" id="PF13815">
    <property type="entry name" value="Dzip-like_N"/>
    <property type="match status" value="1"/>
</dbReference>
<keyword evidence="4 8" id="KW-0175">Coiled coil</keyword>
<keyword evidence="7" id="KW-0863">Zinc-finger</keyword>